<dbReference type="InterPro" id="IPR001279">
    <property type="entry name" value="Metallo-B-lactamas"/>
</dbReference>
<keyword evidence="8" id="KW-1185">Reference proteome</keyword>
<dbReference type="InParanoid" id="A0A1C7NIK8"/>
<proteinExistence type="predicted"/>
<dbReference type="PANTHER" id="PTHR46233:SF3">
    <property type="entry name" value="HYDROXYACYLGLUTATHIONE HYDROLASE GLOC"/>
    <property type="match status" value="1"/>
</dbReference>
<evidence type="ECO:0000256" key="2">
    <source>
        <dbReference type="ARBA" id="ARBA00022723"/>
    </source>
</evidence>
<dbReference type="EMBL" id="LUGH01000127">
    <property type="protein sequence ID" value="OBZ88858.1"/>
    <property type="molecule type" value="Genomic_DNA"/>
</dbReference>
<evidence type="ECO:0000259" key="6">
    <source>
        <dbReference type="SMART" id="SM00849"/>
    </source>
</evidence>
<dbReference type="Gene3D" id="3.60.15.10">
    <property type="entry name" value="Ribonuclease Z/Hydroxyacylglutathione hydrolase-like"/>
    <property type="match status" value="1"/>
</dbReference>
<keyword evidence="2" id="KW-0479">Metal-binding</keyword>
<keyword evidence="3" id="KW-0378">Hydrolase</keyword>
<evidence type="ECO:0000256" key="3">
    <source>
        <dbReference type="ARBA" id="ARBA00022801"/>
    </source>
</evidence>
<evidence type="ECO:0000256" key="4">
    <source>
        <dbReference type="ARBA" id="ARBA00022833"/>
    </source>
</evidence>
<dbReference type="OrthoDB" id="515692at2759"/>
<dbReference type="InterPro" id="IPR019734">
    <property type="entry name" value="TPR_rpt"/>
</dbReference>
<dbReference type="InterPro" id="IPR036866">
    <property type="entry name" value="RibonucZ/Hydroxyglut_hydro"/>
</dbReference>
<evidence type="ECO:0000256" key="1">
    <source>
        <dbReference type="ARBA" id="ARBA00001947"/>
    </source>
</evidence>
<accession>A0A1C7NIK8</accession>
<dbReference type="InterPro" id="IPR011990">
    <property type="entry name" value="TPR-like_helical_dom_sf"/>
</dbReference>
<dbReference type="PROSITE" id="PS50005">
    <property type="entry name" value="TPR"/>
    <property type="match status" value="1"/>
</dbReference>
<protein>
    <recommendedName>
        <fullName evidence="6">Metallo-beta-lactamase domain-containing protein</fullName>
    </recommendedName>
</protein>
<name>A0A1C7NIK8_9FUNG</name>
<dbReference type="SUPFAM" id="SSF56281">
    <property type="entry name" value="Metallo-hydrolase/oxidoreductase"/>
    <property type="match status" value="1"/>
</dbReference>
<evidence type="ECO:0000256" key="5">
    <source>
        <dbReference type="PROSITE-ProRule" id="PRU00339"/>
    </source>
</evidence>
<gene>
    <name evidence="7" type="ORF">A0J61_03091</name>
</gene>
<dbReference type="Gene3D" id="1.25.40.10">
    <property type="entry name" value="Tetratricopeptide repeat domain"/>
    <property type="match status" value="1"/>
</dbReference>
<dbReference type="AlphaFoldDB" id="A0A1C7NIK8"/>
<dbReference type="SMART" id="SM00849">
    <property type="entry name" value="Lactamase_B"/>
    <property type="match status" value="1"/>
</dbReference>
<keyword evidence="4" id="KW-0862">Zinc</keyword>
<dbReference type="Proteomes" id="UP000093000">
    <property type="component" value="Unassembled WGS sequence"/>
</dbReference>
<dbReference type="GO" id="GO:0016787">
    <property type="term" value="F:hydrolase activity"/>
    <property type="evidence" value="ECO:0007669"/>
    <property type="project" value="UniProtKB-KW"/>
</dbReference>
<feature type="repeat" description="TPR" evidence="5">
    <location>
        <begin position="98"/>
        <end position="131"/>
    </location>
</feature>
<reference evidence="7 8" key="1">
    <citation type="submission" date="2016-03" db="EMBL/GenBank/DDBJ databases">
        <title>Choanephora cucurbitarum.</title>
        <authorList>
            <person name="Min B."/>
            <person name="Park H."/>
            <person name="Park J.-H."/>
            <person name="Shin H.-D."/>
            <person name="Choi I.-G."/>
        </authorList>
    </citation>
    <scope>NUCLEOTIDE SEQUENCE [LARGE SCALE GENOMIC DNA]</scope>
    <source>
        <strain evidence="7 8">KUS-F28377</strain>
    </source>
</reference>
<dbReference type="PANTHER" id="PTHR46233">
    <property type="entry name" value="HYDROXYACYLGLUTATHIONE HYDROLASE GLOC"/>
    <property type="match status" value="1"/>
</dbReference>
<keyword evidence="5" id="KW-0802">TPR repeat</keyword>
<dbReference type="Pfam" id="PF00753">
    <property type="entry name" value="Lactamase_B"/>
    <property type="match status" value="1"/>
</dbReference>
<dbReference type="InterPro" id="IPR051453">
    <property type="entry name" value="MBL_Glyoxalase_II"/>
</dbReference>
<comment type="cofactor">
    <cofactor evidence="1">
        <name>Zn(2+)</name>
        <dbReference type="ChEBI" id="CHEBI:29105"/>
    </cofactor>
</comment>
<organism evidence="7 8">
    <name type="scientific">Choanephora cucurbitarum</name>
    <dbReference type="NCBI Taxonomy" id="101091"/>
    <lineage>
        <taxon>Eukaryota</taxon>
        <taxon>Fungi</taxon>
        <taxon>Fungi incertae sedis</taxon>
        <taxon>Mucoromycota</taxon>
        <taxon>Mucoromycotina</taxon>
        <taxon>Mucoromycetes</taxon>
        <taxon>Mucorales</taxon>
        <taxon>Mucorineae</taxon>
        <taxon>Choanephoraceae</taxon>
        <taxon>Choanephoroideae</taxon>
        <taxon>Choanephora</taxon>
    </lineage>
</organism>
<dbReference type="SMART" id="SM00028">
    <property type="entry name" value="TPR"/>
    <property type="match status" value="2"/>
</dbReference>
<dbReference type="STRING" id="101091.A0A1C7NIK8"/>
<evidence type="ECO:0000313" key="8">
    <source>
        <dbReference type="Proteomes" id="UP000093000"/>
    </source>
</evidence>
<sequence>MYPTSIADDTTQCPAAPSEKLYKATQRANDLFERHQYTEAILEYTRILQAPRELNEDDATGYAALILSNRSASYLKIFDYENAKLDALKATELAPKWAKAHFRYGESLLKFDKFDQAIDAFKTAASLEEPTKAKEILKYVSKALIDRDNHSMGIRIVQLTSGKDIALEKSVLNPIQSKLNELAAHMKNIIHIIVDNEHGYTVVATVVTHYHFDHIGGSPPSPYDTLPIKISGLSALLKRMPHIKAYIHPSDIPYLQQTNPHIQANRLVPSNTDLTDHLTIGHVHIEFIHTPGHTPGSQALLVNKSRLLVGDTLLCQGHCGRTDLPGGDRKAMENTLRHVLGTLDDRIIVYPGHDYGTTWSTIGIERENGCLGEDLVGFGMVV</sequence>
<comment type="caution">
    <text evidence="7">The sequence shown here is derived from an EMBL/GenBank/DDBJ whole genome shotgun (WGS) entry which is preliminary data.</text>
</comment>
<dbReference type="GO" id="GO:0046872">
    <property type="term" value="F:metal ion binding"/>
    <property type="evidence" value="ECO:0007669"/>
    <property type="project" value="UniProtKB-KW"/>
</dbReference>
<feature type="domain" description="Metallo-beta-lactamase" evidence="6">
    <location>
        <begin position="186"/>
        <end position="353"/>
    </location>
</feature>
<evidence type="ECO:0000313" key="7">
    <source>
        <dbReference type="EMBL" id="OBZ88858.1"/>
    </source>
</evidence>
<dbReference type="SUPFAM" id="SSF48452">
    <property type="entry name" value="TPR-like"/>
    <property type="match status" value="1"/>
</dbReference>